<keyword evidence="2" id="KW-1185">Reference proteome</keyword>
<protein>
    <submittedName>
        <fullName evidence="1">Uncharacterized protein</fullName>
    </submittedName>
</protein>
<sequence>MSYISFTSSRVDDGAPTTSTIYITTTTTHYHSHLPSSFIRSFFSLTLSLSATALHNFMSATYSALQFQSSCPVFVATFDHFHFHFHFHPERSTSFLIFCEYHFKHVRSKLR</sequence>
<proteinExistence type="predicted"/>
<organism evidence="1 2">
    <name type="scientific">Dipteronia sinensis</name>
    <dbReference type="NCBI Taxonomy" id="43782"/>
    <lineage>
        <taxon>Eukaryota</taxon>
        <taxon>Viridiplantae</taxon>
        <taxon>Streptophyta</taxon>
        <taxon>Embryophyta</taxon>
        <taxon>Tracheophyta</taxon>
        <taxon>Spermatophyta</taxon>
        <taxon>Magnoliopsida</taxon>
        <taxon>eudicotyledons</taxon>
        <taxon>Gunneridae</taxon>
        <taxon>Pentapetalae</taxon>
        <taxon>rosids</taxon>
        <taxon>malvids</taxon>
        <taxon>Sapindales</taxon>
        <taxon>Sapindaceae</taxon>
        <taxon>Hippocastanoideae</taxon>
        <taxon>Acereae</taxon>
        <taxon>Dipteronia</taxon>
    </lineage>
</organism>
<dbReference type="AlphaFoldDB" id="A0AAE0E3V1"/>
<dbReference type="Proteomes" id="UP001281410">
    <property type="component" value="Unassembled WGS sequence"/>
</dbReference>
<evidence type="ECO:0000313" key="1">
    <source>
        <dbReference type="EMBL" id="KAK3205184.1"/>
    </source>
</evidence>
<evidence type="ECO:0000313" key="2">
    <source>
        <dbReference type="Proteomes" id="UP001281410"/>
    </source>
</evidence>
<accession>A0AAE0E3V1</accession>
<name>A0AAE0E3V1_9ROSI</name>
<dbReference type="EMBL" id="JANJYJ010000006">
    <property type="protein sequence ID" value="KAK3205184.1"/>
    <property type="molecule type" value="Genomic_DNA"/>
</dbReference>
<reference evidence="1" key="1">
    <citation type="journal article" date="2023" name="Plant J.">
        <title>Genome sequences and population genomics provide insights into the demographic history, inbreeding, and mutation load of two 'living fossil' tree species of Dipteronia.</title>
        <authorList>
            <person name="Feng Y."/>
            <person name="Comes H.P."/>
            <person name="Chen J."/>
            <person name="Zhu S."/>
            <person name="Lu R."/>
            <person name="Zhang X."/>
            <person name="Li P."/>
            <person name="Qiu J."/>
            <person name="Olsen K.M."/>
            <person name="Qiu Y."/>
        </authorList>
    </citation>
    <scope>NUCLEOTIDE SEQUENCE</scope>
    <source>
        <strain evidence="1">NBL</strain>
    </source>
</reference>
<comment type="caution">
    <text evidence="1">The sequence shown here is derived from an EMBL/GenBank/DDBJ whole genome shotgun (WGS) entry which is preliminary data.</text>
</comment>
<gene>
    <name evidence="1" type="ORF">Dsin_019230</name>
</gene>